<evidence type="ECO:0000259" key="3">
    <source>
        <dbReference type="Pfam" id="PF02517"/>
    </source>
</evidence>
<name>A0AAU7B3A9_9ACTN</name>
<feature type="transmembrane region" description="Helical" evidence="2">
    <location>
        <begin position="262"/>
        <end position="282"/>
    </location>
</feature>
<dbReference type="Pfam" id="PF02517">
    <property type="entry name" value="Rce1-like"/>
    <property type="match status" value="1"/>
</dbReference>
<dbReference type="RefSeq" id="WP_354699590.1">
    <property type="nucleotide sequence ID" value="NZ_CP114014.1"/>
</dbReference>
<dbReference type="InterPro" id="IPR052710">
    <property type="entry name" value="CAAX_protease"/>
</dbReference>
<feature type="compositionally biased region" description="Pro residues" evidence="1">
    <location>
        <begin position="1"/>
        <end position="18"/>
    </location>
</feature>
<proteinExistence type="predicted"/>
<reference evidence="4" key="1">
    <citation type="submission" date="2022-12" db="EMBL/GenBank/DDBJ databases">
        <title>Paraconexibacter alkalitolerans sp. nov. and Baekduia alba sp. nov., isolated from soil and emended description of the genera Paraconexibacter (Chun et al., 2020) and Baekduia (An et al., 2020).</title>
        <authorList>
            <person name="Vieira S."/>
            <person name="Huber K.J."/>
            <person name="Geppert A."/>
            <person name="Wolf J."/>
            <person name="Neumann-Schaal M."/>
            <person name="Muesken M."/>
            <person name="Overmann J."/>
        </authorList>
    </citation>
    <scope>NUCLEOTIDE SEQUENCE</scope>
    <source>
        <strain evidence="4">AEG42_29</strain>
    </source>
</reference>
<dbReference type="EMBL" id="CP114014">
    <property type="protein sequence ID" value="XAY08409.1"/>
    <property type="molecule type" value="Genomic_DNA"/>
</dbReference>
<dbReference type="PANTHER" id="PTHR36435:SF1">
    <property type="entry name" value="CAAX AMINO TERMINAL PROTEASE FAMILY PROTEIN"/>
    <property type="match status" value="1"/>
</dbReference>
<evidence type="ECO:0000313" key="4">
    <source>
        <dbReference type="EMBL" id="XAY08409.1"/>
    </source>
</evidence>
<feature type="transmembrane region" description="Helical" evidence="2">
    <location>
        <begin position="77"/>
        <end position="96"/>
    </location>
</feature>
<keyword evidence="2" id="KW-0472">Membrane</keyword>
<keyword evidence="2" id="KW-1133">Transmembrane helix</keyword>
<dbReference type="InterPro" id="IPR003675">
    <property type="entry name" value="Rce1/LyrA-like_dom"/>
</dbReference>
<dbReference type="PANTHER" id="PTHR36435">
    <property type="entry name" value="SLR1288 PROTEIN"/>
    <property type="match status" value="1"/>
</dbReference>
<feature type="transmembrane region" description="Helical" evidence="2">
    <location>
        <begin position="40"/>
        <end position="65"/>
    </location>
</feature>
<evidence type="ECO:0000256" key="2">
    <source>
        <dbReference type="SAM" id="Phobius"/>
    </source>
</evidence>
<dbReference type="AlphaFoldDB" id="A0AAU7B3A9"/>
<feature type="transmembrane region" description="Helical" evidence="2">
    <location>
        <begin position="117"/>
        <end position="138"/>
    </location>
</feature>
<feature type="domain" description="CAAX prenyl protease 2/Lysostaphin resistance protein A-like" evidence="3">
    <location>
        <begin position="160"/>
        <end position="250"/>
    </location>
</feature>
<protein>
    <recommendedName>
        <fullName evidence="3">CAAX prenyl protease 2/Lysostaphin resistance protein A-like domain-containing protein</fullName>
    </recommendedName>
</protein>
<dbReference type="KEGG" id="parq:DSM112329_05310"/>
<gene>
    <name evidence="4" type="ORF">DSM112329_05310</name>
</gene>
<feature type="transmembrane region" description="Helical" evidence="2">
    <location>
        <begin position="158"/>
        <end position="178"/>
    </location>
</feature>
<dbReference type="GO" id="GO:0080120">
    <property type="term" value="P:CAAX-box protein maturation"/>
    <property type="evidence" value="ECO:0007669"/>
    <property type="project" value="UniProtKB-ARBA"/>
</dbReference>
<feature type="region of interest" description="Disordered" evidence="1">
    <location>
        <begin position="1"/>
        <end position="27"/>
    </location>
</feature>
<sequence>MSTPPPPAEAPTNWLPPDPNDRPAPVAPASGRPLWSPITAIAIIPAALLGSLAAGLVIGIIAAIFGADLDDVPPSVSITATYAQDIVFVVAVVLFASLRKPVFAWQFGLRSTRLKPAIGWTALAFLAIFVFSLAWGVITGNTKAEKLPESLGVEESTAALVATAVLVTIFAPIAEEILFRGYVFPALRNWKGTWPAVALTGLLFGLLHVASSPLYALAPLSVFGALLCLLYLRTRSLYPCIALHALNNCVAFGSAPDVGWDWQILPFAVAVMAVLTSLAWLVRQRFGPAPPELSPV</sequence>
<keyword evidence="2" id="KW-0812">Transmembrane</keyword>
<feature type="transmembrane region" description="Helical" evidence="2">
    <location>
        <begin position="190"/>
        <end position="208"/>
    </location>
</feature>
<organism evidence="4">
    <name type="scientific">Paraconexibacter sp. AEG42_29</name>
    <dbReference type="NCBI Taxonomy" id="2997339"/>
    <lineage>
        <taxon>Bacteria</taxon>
        <taxon>Bacillati</taxon>
        <taxon>Actinomycetota</taxon>
        <taxon>Thermoleophilia</taxon>
        <taxon>Solirubrobacterales</taxon>
        <taxon>Paraconexibacteraceae</taxon>
        <taxon>Paraconexibacter</taxon>
    </lineage>
</organism>
<evidence type="ECO:0000256" key="1">
    <source>
        <dbReference type="SAM" id="MobiDB-lite"/>
    </source>
</evidence>
<dbReference type="GO" id="GO:0004175">
    <property type="term" value="F:endopeptidase activity"/>
    <property type="evidence" value="ECO:0007669"/>
    <property type="project" value="UniProtKB-ARBA"/>
</dbReference>
<accession>A0AAU7B3A9</accession>